<reference evidence="1" key="2">
    <citation type="journal article" date="2015" name="Fish Shellfish Immunol.">
        <title>Early steps in the European eel (Anguilla anguilla)-Vibrio vulnificus interaction in the gills: Role of the RtxA13 toxin.</title>
        <authorList>
            <person name="Callol A."/>
            <person name="Pajuelo D."/>
            <person name="Ebbesson L."/>
            <person name="Teles M."/>
            <person name="MacKenzie S."/>
            <person name="Amaro C."/>
        </authorList>
    </citation>
    <scope>NUCLEOTIDE SEQUENCE</scope>
</reference>
<accession>A0A0E9PE76</accession>
<sequence length="52" mass="5860">MKVCKDLGYHSYTKIYEGYICPVLDYVSCIGRFSDHVQCNAIQSHQCNPGCA</sequence>
<evidence type="ECO:0000313" key="1">
    <source>
        <dbReference type="EMBL" id="JAH02168.1"/>
    </source>
</evidence>
<dbReference type="EMBL" id="GBXM01106409">
    <property type="protein sequence ID" value="JAH02168.1"/>
    <property type="molecule type" value="Transcribed_RNA"/>
</dbReference>
<reference evidence="1" key="1">
    <citation type="submission" date="2014-11" db="EMBL/GenBank/DDBJ databases">
        <authorList>
            <person name="Amaro Gonzalez C."/>
        </authorList>
    </citation>
    <scope>NUCLEOTIDE SEQUENCE</scope>
</reference>
<protein>
    <submittedName>
        <fullName evidence="1">Uncharacterized protein</fullName>
    </submittedName>
</protein>
<proteinExistence type="predicted"/>
<organism evidence="1">
    <name type="scientific">Anguilla anguilla</name>
    <name type="common">European freshwater eel</name>
    <name type="synonym">Muraena anguilla</name>
    <dbReference type="NCBI Taxonomy" id="7936"/>
    <lineage>
        <taxon>Eukaryota</taxon>
        <taxon>Metazoa</taxon>
        <taxon>Chordata</taxon>
        <taxon>Craniata</taxon>
        <taxon>Vertebrata</taxon>
        <taxon>Euteleostomi</taxon>
        <taxon>Actinopterygii</taxon>
        <taxon>Neopterygii</taxon>
        <taxon>Teleostei</taxon>
        <taxon>Anguilliformes</taxon>
        <taxon>Anguillidae</taxon>
        <taxon>Anguilla</taxon>
    </lineage>
</organism>
<dbReference type="AlphaFoldDB" id="A0A0E9PE76"/>
<name>A0A0E9PE76_ANGAN</name>